<keyword evidence="1" id="KW-0012">Acyltransferase</keyword>
<comment type="caution">
    <text evidence="1">The sequence shown here is derived from an EMBL/GenBank/DDBJ whole genome shotgun (WGS) entry which is preliminary data.</text>
</comment>
<gene>
    <name evidence="1" type="primary">ggt</name>
    <name evidence="1" type="ORF">ACI1P1_14820</name>
</gene>
<dbReference type="EC" id="2.3.2.2" evidence="1"/>
<evidence type="ECO:0000313" key="2">
    <source>
        <dbReference type="Proteomes" id="UP001631969"/>
    </source>
</evidence>
<reference evidence="1" key="1">
    <citation type="submission" date="2024-12" db="EMBL/GenBank/DDBJ databases">
        <authorList>
            <person name="Wu N."/>
        </authorList>
    </citation>
    <scope>NUCLEOTIDE SEQUENCE</scope>
    <source>
        <strain evidence="1">P15</strain>
    </source>
</reference>
<name>A0ACC7P1S3_9BACL</name>
<accession>A0ACC7P1S3</accession>
<dbReference type="Proteomes" id="UP001631969">
    <property type="component" value="Unassembled WGS sequence"/>
</dbReference>
<keyword evidence="1" id="KW-0808">Transferase</keyword>
<evidence type="ECO:0000313" key="1">
    <source>
        <dbReference type="EMBL" id="MFM9329564.1"/>
    </source>
</evidence>
<dbReference type="EMBL" id="JBJURJ010000009">
    <property type="protein sequence ID" value="MFM9329564.1"/>
    <property type="molecule type" value="Genomic_DNA"/>
</dbReference>
<proteinExistence type="predicted"/>
<protein>
    <submittedName>
        <fullName evidence="1">Gamma-glutamyltransferase</fullName>
        <ecNumber evidence="1">2.3.2.2</ecNumber>
    </submittedName>
</protein>
<sequence>MSLKAVSGTEAMVVSPHHLASAAGAKMLMRGGNAFDAAVAVSACLAVVYPHLAGLGGDAFWMAYSWGDGAPRVYNASGRSGHLVTREQFAGQTLIPSQGPKSVLTVPGMADGWQALLREYGTMTLAEVLEPAIGYALNGMPVAPHLHGSLTERALMLSMHSGTARVYLPGGKIPQTGTKLVQRQLGESLRKLAVGGIEDFYKGELARTITESLQTQGGLLTMEDFAAHSGEWTTPVTGSYRGYEICQAPPNSQGIAGILALHILEHKDISTIPHGSYEYYHLLVEAVKAGIRDRDLYFTDPVFHPVPLDRLLAKEYGLTQFADIGKNRAADLKPNALAEDSVYAAVTDKEGNAVSFMQGLSMEFGSLVTAGDTGILLHNQGAQFSLDPTHPNALEPGKRSLHSLMPAMALREGKPAILYGAQGGDGQAQTQTAILTRMIDYGMDPQQAIHEPRWVWGRSRGELAAELRLEKRITTDTIDKLRQAGHQVKMVKPVDGLMGHAHAIRIMENGCLSGGTDPRSDGSVIGW</sequence>
<organism evidence="1 2">
    <name type="scientific">Paenibacillus mesotrionivorans</name>
    <dbReference type="NCBI Taxonomy" id="3160968"/>
    <lineage>
        <taxon>Bacteria</taxon>
        <taxon>Bacillati</taxon>
        <taxon>Bacillota</taxon>
        <taxon>Bacilli</taxon>
        <taxon>Bacillales</taxon>
        <taxon>Paenibacillaceae</taxon>
        <taxon>Paenibacillus</taxon>
    </lineage>
</organism>
<keyword evidence="2" id="KW-1185">Reference proteome</keyword>